<dbReference type="AlphaFoldDB" id="A0A514BQT2"/>
<name>A0A514BQT2_9GAMM</name>
<proteinExistence type="predicted"/>
<evidence type="ECO:0000313" key="8">
    <source>
        <dbReference type="Proteomes" id="UP000317199"/>
    </source>
</evidence>
<keyword evidence="8" id="KW-1185">Reference proteome</keyword>
<evidence type="ECO:0000256" key="4">
    <source>
        <dbReference type="ARBA" id="ARBA00023136"/>
    </source>
</evidence>
<dbReference type="KEGG" id="lyj:FKV23_06330"/>
<evidence type="ECO:0000256" key="5">
    <source>
        <dbReference type="SAM" id="Phobius"/>
    </source>
</evidence>
<dbReference type="RefSeq" id="WP_141623094.1">
    <property type="nucleotide sequence ID" value="NZ_CP041242.1"/>
</dbReference>
<feature type="transmembrane region" description="Helical" evidence="5">
    <location>
        <begin position="234"/>
        <end position="251"/>
    </location>
</feature>
<evidence type="ECO:0000256" key="2">
    <source>
        <dbReference type="ARBA" id="ARBA00022692"/>
    </source>
</evidence>
<dbReference type="EMBL" id="CP041242">
    <property type="protein sequence ID" value="QDH69754.1"/>
    <property type="molecule type" value="Genomic_DNA"/>
</dbReference>
<dbReference type="InterPro" id="IPR007016">
    <property type="entry name" value="O-antigen_ligase-rel_domated"/>
</dbReference>
<dbReference type="PANTHER" id="PTHR37422:SF23">
    <property type="entry name" value="TEICHURONIC ACID BIOSYNTHESIS PROTEIN TUAE"/>
    <property type="match status" value="1"/>
</dbReference>
<keyword evidence="4 5" id="KW-0472">Membrane</keyword>
<feature type="transmembrane region" description="Helical" evidence="5">
    <location>
        <begin position="257"/>
        <end position="272"/>
    </location>
</feature>
<feature type="domain" description="O-antigen ligase-related" evidence="6">
    <location>
        <begin position="241"/>
        <end position="374"/>
    </location>
</feature>
<evidence type="ECO:0000313" key="7">
    <source>
        <dbReference type="EMBL" id="QDH69754.1"/>
    </source>
</evidence>
<dbReference type="OrthoDB" id="6017565at2"/>
<feature type="transmembrane region" description="Helical" evidence="5">
    <location>
        <begin position="78"/>
        <end position="98"/>
    </location>
</feature>
<dbReference type="GO" id="GO:0016020">
    <property type="term" value="C:membrane"/>
    <property type="evidence" value="ECO:0007669"/>
    <property type="project" value="UniProtKB-SubCell"/>
</dbReference>
<organism evidence="7 8">
    <name type="scientific">Marilutibacter alkalisoli</name>
    <dbReference type="NCBI Taxonomy" id="2591633"/>
    <lineage>
        <taxon>Bacteria</taxon>
        <taxon>Pseudomonadati</taxon>
        <taxon>Pseudomonadota</taxon>
        <taxon>Gammaproteobacteria</taxon>
        <taxon>Lysobacterales</taxon>
        <taxon>Lysobacteraceae</taxon>
        <taxon>Marilutibacter</taxon>
    </lineage>
</organism>
<dbReference type="Pfam" id="PF04932">
    <property type="entry name" value="Wzy_C"/>
    <property type="match status" value="1"/>
</dbReference>
<feature type="transmembrane region" description="Helical" evidence="5">
    <location>
        <begin position="366"/>
        <end position="384"/>
    </location>
</feature>
<accession>A0A514BQT2</accession>
<dbReference type="InterPro" id="IPR051533">
    <property type="entry name" value="WaaL-like"/>
</dbReference>
<dbReference type="PANTHER" id="PTHR37422">
    <property type="entry name" value="TEICHURONIC ACID BIOSYNTHESIS PROTEIN TUAE"/>
    <property type="match status" value="1"/>
</dbReference>
<sequence length="450" mass="50192">MNPRRPDPSAVPGSVRFPLAERALPLRPRLQAPAGPTRASATPASTQRRHPQNWPLYLFLFLIPLQNLQTGYLPNIGAGLNFLNVMFLLAWVGAWFSGARLARNEPVNRWVLAYALYGVVSLFVASAHVADAGDHFQMLKDQLIGLFVLYLVQMSVGDWSTARRVLLVTLLPLPYIARVIWSQHNSVSRWHYSDDLRISGTFSMLGANEFAAFCVTVAVVLFAVLIAARMPNRWRIALAAGVACMVLGVLYAYSRTAYIALLLGLVTVILAWRGRWKLMLPLLLGAALLPGALPQSVMERFDSTSVDEGERDESTEMRFVYWELAWDNFKRNPVVGTGFHTFTHPEYNPYGMDTHNLYLRTLSEGGLIGFTLLLGVLLSVFTTARRELTRSPTGSLRYALALGLIGAWMALVCGNLSGDRFTHYPMIAFFWVYVAMVVKGRHLPPEAPPR</sequence>
<keyword evidence="3 5" id="KW-1133">Transmembrane helix</keyword>
<reference evidence="7 8" key="1">
    <citation type="submission" date="2019-06" db="EMBL/GenBank/DDBJ databases">
        <title>Lysobacter alkalisoli sp. nov. isolated from saline-alkali soil.</title>
        <authorList>
            <person name="Sun J.-Q."/>
            <person name="Xu L."/>
        </authorList>
    </citation>
    <scope>NUCLEOTIDE SEQUENCE [LARGE SCALE GENOMIC DNA]</scope>
    <source>
        <strain evidence="7 8">SJ-36</strain>
    </source>
</reference>
<keyword evidence="7" id="KW-0436">Ligase</keyword>
<feature type="transmembrane region" description="Helical" evidence="5">
    <location>
        <begin position="396"/>
        <end position="417"/>
    </location>
</feature>
<keyword evidence="2 5" id="KW-0812">Transmembrane</keyword>
<feature type="transmembrane region" description="Helical" evidence="5">
    <location>
        <begin position="201"/>
        <end position="227"/>
    </location>
</feature>
<dbReference type="GO" id="GO:0016874">
    <property type="term" value="F:ligase activity"/>
    <property type="evidence" value="ECO:0007669"/>
    <property type="project" value="UniProtKB-KW"/>
</dbReference>
<feature type="transmembrane region" description="Helical" evidence="5">
    <location>
        <begin position="110"/>
        <end position="129"/>
    </location>
</feature>
<gene>
    <name evidence="7" type="ORF">FKV23_06330</name>
</gene>
<protein>
    <submittedName>
        <fullName evidence="7">O-antigen ligase family protein</fullName>
    </submittedName>
</protein>
<dbReference type="Proteomes" id="UP000317199">
    <property type="component" value="Chromosome"/>
</dbReference>
<evidence type="ECO:0000256" key="3">
    <source>
        <dbReference type="ARBA" id="ARBA00022989"/>
    </source>
</evidence>
<evidence type="ECO:0000259" key="6">
    <source>
        <dbReference type="Pfam" id="PF04932"/>
    </source>
</evidence>
<comment type="subcellular location">
    <subcellularLocation>
        <location evidence="1">Membrane</location>
        <topology evidence="1">Multi-pass membrane protein</topology>
    </subcellularLocation>
</comment>
<evidence type="ECO:0000256" key="1">
    <source>
        <dbReference type="ARBA" id="ARBA00004141"/>
    </source>
</evidence>
<feature type="transmembrane region" description="Helical" evidence="5">
    <location>
        <begin position="423"/>
        <end position="440"/>
    </location>
</feature>